<keyword evidence="1" id="KW-0812">Transmembrane</keyword>
<keyword evidence="3" id="KW-1185">Reference proteome</keyword>
<proteinExistence type="predicted"/>
<feature type="transmembrane region" description="Helical" evidence="1">
    <location>
        <begin position="98"/>
        <end position="117"/>
    </location>
</feature>
<evidence type="ECO:0000256" key="1">
    <source>
        <dbReference type="SAM" id="Phobius"/>
    </source>
</evidence>
<accession>A0ABY4FTY4</accession>
<keyword evidence="1" id="KW-0472">Membrane</keyword>
<protein>
    <submittedName>
        <fullName evidence="2">DUF5684 domain-containing protein</fullName>
    </submittedName>
</protein>
<organism evidence="2 3">
    <name type="scientific">Leucobacter rhizosphaerae</name>
    <dbReference type="NCBI Taxonomy" id="2932245"/>
    <lineage>
        <taxon>Bacteria</taxon>
        <taxon>Bacillati</taxon>
        <taxon>Actinomycetota</taxon>
        <taxon>Actinomycetes</taxon>
        <taxon>Micrococcales</taxon>
        <taxon>Microbacteriaceae</taxon>
        <taxon>Leucobacter</taxon>
    </lineage>
</organism>
<gene>
    <name evidence="2" type="ORF">MUN76_12010</name>
</gene>
<dbReference type="Proteomes" id="UP000831775">
    <property type="component" value="Chromosome"/>
</dbReference>
<reference evidence="2 3" key="1">
    <citation type="submission" date="2022-04" db="EMBL/GenBank/DDBJ databases">
        <title>Leucobacter sp. isolated from rhizosphere of onion.</title>
        <authorList>
            <person name="Won M."/>
            <person name="Lee C.-M."/>
            <person name="Woen H.-Y."/>
            <person name="Kwon S.-W."/>
        </authorList>
    </citation>
    <scope>NUCLEOTIDE SEQUENCE [LARGE SCALE GENOMIC DNA]</scope>
    <source>
        <strain evidence="2 3">H25R-14</strain>
    </source>
</reference>
<feature type="transmembrane region" description="Helical" evidence="1">
    <location>
        <begin position="64"/>
        <end position="86"/>
    </location>
</feature>
<dbReference type="InterPro" id="IPR043739">
    <property type="entry name" value="DUF5684"/>
</dbReference>
<feature type="transmembrane region" description="Helical" evidence="1">
    <location>
        <begin position="12"/>
        <end position="35"/>
    </location>
</feature>
<name>A0ABY4FTY4_9MICO</name>
<dbReference type="Pfam" id="PF18936">
    <property type="entry name" value="DUF5684"/>
    <property type="match status" value="1"/>
</dbReference>
<dbReference type="RefSeq" id="WP_244684962.1">
    <property type="nucleotide sequence ID" value="NZ_CP095043.1"/>
</dbReference>
<keyword evidence="1" id="KW-1133">Transmembrane helix</keyword>
<dbReference type="EMBL" id="CP095043">
    <property type="protein sequence ID" value="UOQ59765.1"/>
    <property type="molecule type" value="Genomic_DNA"/>
</dbReference>
<evidence type="ECO:0000313" key="3">
    <source>
        <dbReference type="Proteomes" id="UP000831775"/>
    </source>
</evidence>
<sequence length="148" mass="16399">MENVSELVSTSTYVSSVISSIVFYVFYGFALTYIFRKAGLKAWPAWVPFFNTWRILQLGGQKGWWILVGLIPIVGTIIYLVFLIIAGIKIQTAFGKPGIFYLLAILVTPVWYGILAWDRSEWRPQHRPIVPASGYASGALPAVAAAAT</sequence>
<evidence type="ECO:0000313" key="2">
    <source>
        <dbReference type="EMBL" id="UOQ59765.1"/>
    </source>
</evidence>